<evidence type="ECO:0000313" key="2">
    <source>
        <dbReference type="Proteomes" id="UP000652430"/>
    </source>
</evidence>
<comment type="caution">
    <text evidence="1">The sequence shown here is derived from an EMBL/GenBank/DDBJ whole genome shotgun (WGS) entry which is preliminary data.</text>
</comment>
<keyword evidence="2" id="KW-1185">Reference proteome</keyword>
<organism evidence="1 2">
    <name type="scientific">Sphingomonas glacialis</name>
    <dbReference type="NCBI Taxonomy" id="658225"/>
    <lineage>
        <taxon>Bacteria</taxon>
        <taxon>Pseudomonadati</taxon>
        <taxon>Pseudomonadota</taxon>
        <taxon>Alphaproteobacteria</taxon>
        <taxon>Sphingomonadales</taxon>
        <taxon>Sphingomonadaceae</taxon>
        <taxon>Sphingomonas</taxon>
    </lineage>
</organism>
<dbReference type="EMBL" id="BNAQ01000001">
    <property type="protein sequence ID" value="GHH09344.1"/>
    <property type="molecule type" value="Genomic_DNA"/>
</dbReference>
<proteinExistence type="predicted"/>
<accession>A0ABQ3LA50</accession>
<protein>
    <submittedName>
        <fullName evidence="1">Uncharacterized protein</fullName>
    </submittedName>
</protein>
<name>A0ABQ3LA50_9SPHN</name>
<gene>
    <name evidence="1" type="ORF">GCM10008023_05910</name>
</gene>
<sequence>MADEAAAQEAATALVASSVADLVVLIEGADLLTLTLALQAEQAREGGGRKDAIAALEAAIDGHPELAASAAADAEAVPPADTTPPVELVIDAAHREIADEAAATIDDAALAEQTVAMVHPDGGTCDLYPLNAEGQIVVPLGDVPLMREHGFRMVIA</sequence>
<evidence type="ECO:0000313" key="1">
    <source>
        <dbReference type="EMBL" id="GHH09344.1"/>
    </source>
</evidence>
<reference evidence="2" key="1">
    <citation type="journal article" date="2019" name="Int. J. Syst. Evol. Microbiol.">
        <title>The Global Catalogue of Microorganisms (GCM) 10K type strain sequencing project: providing services to taxonomists for standard genome sequencing and annotation.</title>
        <authorList>
            <consortium name="The Broad Institute Genomics Platform"/>
            <consortium name="The Broad Institute Genome Sequencing Center for Infectious Disease"/>
            <person name="Wu L."/>
            <person name="Ma J."/>
        </authorList>
    </citation>
    <scope>NUCLEOTIDE SEQUENCE [LARGE SCALE GENOMIC DNA]</scope>
    <source>
        <strain evidence="2">CGMCC 1.8957</strain>
    </source>
</reference>
<dbReference type="Proteomes" id="UP000652430">
    <property type="component" value="Unassembled WGS sequence"/>
</dbReference>
<dbReference type="RefSeq" id="WP_189675026.1">
    <property type="nucleotide sequence ID" value="NZ_BNAQ01000001.1"/>
</dbReference>